<dbReference type="InterPro" id="IPR001965">
    <property type="entry name" value="Znf_PHD"/>
</dbReference>
<dbReference type="SUPFAM" id="SSF57933">
    <property type="entry name" value="TAZ domain"/>
    <property type="match status" value="1"/>
</dbReference>
<feature type="compositionally biased region" description="Polar residues" evidence="5">
    <location>
        <begin position="246"/>
        <end position="256"/>
    </location>
</feature>
<feature type="compositionally biased region" description="Low complexity" evidence="5">
    <location>
        <begin position="225"/>
        <end position="245"/>
    </location>
</feature>
<reference evidence="10 11" key="1">
    <citation type="submission" date="2018-06" db="EMBL/GenBank/DDBJ databases">
        <title>Comparative genomics of downy mildews reveals potential adaptations to biotrophy.</title>
        <authorList>
            <person name="Fletcher K."/>
            <person name="Klosterman S.J."/>
            <person name="Derevnina L."/>
            <person name="Martin F."/>
            <person name="Koike S."/>
            <person name="Reyes Chin-Wo S."/>
            <person name="Mou B."/>
            <person name="Michelmore R."/>
        </authorList>
    </citation>
    <scope>NUCLEOTIDE SEQUENCE [LARGE SCALE GENOMIC DNA]</scope>
    <source>
        <strain evidence="9 11">R13</strain>
        <strain evidence="8 10">R14</strain>
    </source>
</reference>
<keyword evidence="2 4" id="KW-0863">Zinc-finger</keyword>
<dbReference type="AlphaFoldDB" id="A0A3M6VB71"/>
<gene>
    <name evidence="9" type="ORF">DD237_005985</name>
    <name evidence="8" type="ORF">DD238_006950</name>
</gene>
<dbReference type="Gene3D" id="3.30.40.10">
    <property type="entry name" value="Zinc/RING finger domain, C3HC4 (zinc finger)"/>
    <property type="match status" value="1"/>
</dbReference>
<feature type="region of interest" description="Disordered" evidence="5">
    <location>
        <begin position="32"/>
        <end position="133"/>
    </location>
</feature>
<dbReference type="InterPro" id="IPR011011">
    <property type="entry name" value="Znf_FYVE_PHD"/>
</dbReference>
<dbReference type="InterPro" id="IPR019786">
    <property type="entry name" value="Zinc_finger_PHD-type_CS"/>
</dbReference>
<protein>
    <recommendedName>
        <fullName evidence="12">PHD-type domain-containing protein</fullName>
    </recommendedName>
</protein>
<dbReference type="InterPro" id="IPR013083">
    <property type="entry name" value="Znf_RING/FYVE/PHD"/>
</dbReference>
<dbReference type="PANTHER" id="PTHR12618">
    <property type="entry name" value="PHD AND RING FINGER DOMAIN-CONTAINING PROTEIN 1"/>
    <property type="match status" value="1"/>
</dbReference>
<dbReference type="STRING" id="542832.A0A3M6VB71"/>
<organism evidence="8 10">
    <name type="scientific">Peronospora effusa</name>
    <dbReference type="NCBI Taxonomy" id="542832"/>
    <lineage>
        <taxon>Eukaryota</taxon>
        <taxon>Sar</taxon>
        <taxon>Stramenopiles</taxon>
        <taxon>Oomycota</taxon>
        <taxon>Peronosporomycetes</taxon>
        <taxon>Peronosporales</taxon>
        <taxon>Peronosporaceae</taxon>
        <taxon>Peronospora</taxon>
    </lineage>
</organism>
<feature type="domain" description="PHD-type" evidence="6">
    <location>
        <begin position="159"/>
        <end position="209"/>
    </location>
</feature>
<evidence type="ECO:0000259" key="7">
    <source>
        <dbReference type="PROSITE" id="PS50089"/>
    </source>
</evidence>
<evidence type="ECO:0000313" key="11">
    <source>
        <dbReference type="Proteomes" id="UP000286097"/>
    </source>
</evidence>
<evidence type="ECO:0000256" key="4">
    <source>
        <dbReference type="PROSITE-ProRule" id="PRU00175"/>
    </source>
</evidence>
<evidence type="ECO:0000313" key="8">
    <source>
        <dbReference type="EMBL" id="RMX64258.1"/>
    </source>
</evidence>
<dbReference type="PROSITE" id="PS50089">
    <property type="entry name" value="ZF_RING_2"/>
    <property type="match status" value="1"/>
</dbReference>
<evidence type="ECO:0000256" key="1">
    <source>
        <dbReference type="ARBA" id="ARBA00022723"/>
    </source>
</evidence>
<dbReference type="EMBL" id="QLLG01000326">
    <property type="protein sequence ID" value="RMX64258.1"/>
    <property type="molecule type" value="Genomic_DNA"/>
</dbReference>
<evidence type="ECO:0000313" key="10">
    <source>
        <dbReference type="Proteomes" id="UP000282087"/>
    </source>
</evidence>
<proteinExistence type="predicted"/>
<evidence type="ECO:0000256" key="5">
    <source>
        <dbReference type="SAM" id="MobiDB-lite"/>
    </source>
</evidence>
<dbReference type="Pfam" id="PF00628">
    <property type="entry name" value="PHD"/>
    <property type="match status" value="1"/>
</dbReference>
<comment type="caution">
    <text evidence="8">The sequence shown here is derived from an EMBL/GenBank/DDBJ whole genome shotgun (WGS) entry which is preliminary data.</text>
</comment>
<keyword evidence="1" id="KW-0479">Metal-binding</keyword>
<feature type="compositionally biased region" description="Low complexity" evidence="5">
    <location>
        <begin position="121"/>
        <end position="132"/>
    </location>
</feature>
<feature type="domain" description="RING-type" evidence="7">
    <location>
        <begin position="162"/>
        <end position="207"/>
    </location>
</feature>
<dbReference type="InterPro" id="IPR047157">
    <property type="entry name" value="PHRF1/Atg35"/>
</dbReference>
<sequence>MAVASRECFNWEEAVAQDRELQRIDAFVKLTVSKLPEQPPPRADEGRGGSRFQPAPSPAPFVKLEPLPPVNMAMSGPRSMTEFINPRDYQSESSSEIDAREVNPMDELSDFESETPHQPVNQNQRWSQNQNQDLDRDVDESMDVLMEEEGEDEQNQEDQIVCAICRKSDRENERVLCEDCDTEFHHFCLDPPLPRVPQGSWCCPPCRAKHHAATAVDVKEEPVQTAESTENATTTSAADSETATTGRNVESGNVLPTSGPTSISIAQMLAGDPNKSNSLLIHACNCDQIECTDHEFHLFCPHMKRFLRSVCWASHSDKWRSYRLAQITAELLAYHAMNCKLLQCNVPLCVKIREEEIV</sequence>
<dbReference type="GO" id="GO:0008270">
    <property type="term" value="F:zinc ion binding"/>
    <property type="evidence" value="ECO:0007669"/>
    <property type="project" value="UniProtKB-KW"/>
</dbReference>
<dbReference type="SUPFAM" id="SSF57903">
    <property type="entry name" value="FYVE/PHD zinc finger"/>
    <property type="match status" value="1"/>
</dbReference>
<dbReference type="SMART" id="SM00249">
    <property type="entry name" value="PHD"/>
    <property type="match status" value="1"/>
</dbReference>
<dbReference type="InterPro" id="IPR001841">
    <property type="entry name" value="Znf_RING"/>
</dbReference>
<dbReference type="PROSITE" id="PS50016">
    <property type="entry name" value="ZF_PHD_2"/>
    <property type="match status" value="1"/>
</dbReference>
<evidence type="ECO:0000256" key="2">
    <source>
        <dbReference type="ARBA" id="ARBA00022771"/>
    </source>
</evidence>
<dbReference type="PROSITE" id="PS01359">
    <property type="entry name" value="ZF_PHD_1"/>
    <property type="match status" value="1"/>
</dbReference>
<dbReference type="Proteomes" id="UP000282087">
    <property type="component" value="Unassembled WGS sequence"/>
</dbReference>
<evidence type="ECO:0000256" key="3">
    <source>
        <dbReference type="ARBA" id="ARBA00022833"/>
    </source>
</evidence>
<evidence type="ECO:0000313" key="9">
    <source>
        <dbReference type="EMBL" id="RQM09353.1"/>
    </source>
</evidence>
<accession>A0A3M6VB71</accession>
<name>A0A3M6VB71_9STRA</name>
<dbReference type="Gene3D" id="1.20.1020.10">
    <property type="entry name" value="TAZ domain"/>
    <property type="match status" value="1"/>
</dbReference>
<dbReference type="PANTHER" id="PTHR12618:SF20">
    <property type="entry name" value="PHD AND RING FINGER DOMAIN-CONTAINING PROTEIN 1"/>
    <property type="match status" value="1"/>
</dbReference>
<evidence type="ECO:0008006" key="12">
    <source>
        <dbReference type="Google" id="ProtNLM"/>
    </source>
</evidence>
<dbReference type="VEuPathDB" id="FungiDB:DD237_005985"/>
<dbReference type="InterPro" id="IPR019787">
    <property type="entry name" value="Znf_PHD-finger"/>
</dbReference>
<dbReference type="InterPro" id="IPR035898">
    <property type="entry name" value="TAZ_dom_sf"/>
</dbReference>
<evidence type="ECO:0000259" key="6">
    <source>
        <dbReference type="PROSITE" id="PS50016"/>
    </source>
</evidence>
<feature type="region of interest" description="Disordered" evidence="5">
    <location>
        <begin position="220"/>
        <end position="256"/>
    </location>
</feature>
<dbReference type="Proteomes" id="UP000286097">
    <property type="component" value="Unassembled WGS sequence"/>
</dbReference>
<keyword evidence="3" id="KW-0862">Zinc</keyword>
<keyword evidence="10" id="KW-1185">Reference proteome</keyword>
<dbReference type="EMBL" id="QKXF01000720">
    <property type="protein sequence ID" value="RQM09353.1"/>
    <property type="molecule type" value="Genomic_DNA"/>
</dbReference>